<organism evidence="1 2">
    <name type="scientific">Penicillium nordicum</name>
    <dbReference type="NCBI Taxonomy" id="229535"/>
    <lineage>
        <taxon>Eukaryota</taxon>
        <taxon>Fungi</taxon>
        <taxon>Dikarya</taxon>
        <taxon>Ascomycota</taxon>
        <taxon>Pezizomycotina</taxon>
        <taxon>Eurotiomycetes</taxon>
        <taxon>Eurotiomycetidae</taxon>
        <taxon>Eurotiales</taxon>
        <taxon>Aspergillaceae</taxon>
        <taxon>Penicillium</taxon>
    </lineage>
</organism>
<dbReference type="EMBL" id="LHQQ01000029">
    <property type="protein sequence ID" value="KOS46386.1"/>
    <property type="molecule type" value="Genomic_DNA"/>
</dbReference>
<gene>
    <name evidence="1" type="ORF">ACN38_g2614</name>
</gene>
<sequence>MHSSPIPTAKAISPVSLKNFVDRLINGTECRKLTDDSFADGKYSLKFLLVLPLLNSTLECYLGNFQRIIFITKLGVARGQVWKFGDY</sequence>
<protein>
    <submittedName>
        <fullName evidence="1">Uncharacterized protein</fullName>
    </submittedName>
</protein>
<evidence type="ECO:0000313" key="1">
    <source>
        <dbReference type="EMBL" id="KOS46386.1"/>
    </source>
</evidence>
<accession>A0A0M8P6H8</accession>
<comment type="caution">
    <text evidence="1">The sequence shown here is derived from an EMBL/GenBank/DDBJ whole genome shotgun (WGS) entry which is preliminary data.</text>
</comment>
<keyword evidence="2" id="KW-1185">Reference proteome</keyword>
<proteinExistence type="predicted"/>
<name>A0A0M8P6H8_9EURO</name>
<dbReference type="Proteomes" id="UP000037696">
    <property type="component" value="Unassembled WGS sequence"/>
</dbReference>
<reference evidence="1 2" key="1">
    <citation type="submission" date="2015-08" db="EMBL/GenBank/DDBJ databases">
        <title>Genome sequencing of Penicillium nordicum.</title>
        <authorList>
            <person name="Nguyen H.D."/>
            <person name="Seifert K.A."/>
        </authorList>
    </citation>
    <scope>NUCLEOTIDE SEQUENCE [LARGE SCALE GENOMIC DNA]</scope>
    <source>
        <strain evidence="1 2">DAOMC 185683</strain>
    </source>
</reference>
<dbReference type="AlphaFoldDB" id="A0A0M8P6H8"/>
<evidence type="ECO:0000313" key="2">
    <source>
        <dbReference type="Proteomes" id="UP000037696"/>
    </source>
</evidence>